<gene>
    <name evidence="2" type="ORF">MCBMB27_01636</name>
    <name evidence="3" type="ORF">SAMN05192567_102194</name>
</gene>
<evidence type="ECO:0000256" key="1">
    <source>
        <dbReference type="SAM" id="Phobius"/>
    </source>
</evidence>
<feature type="transmembrane region" description="Helical" evidence="1">
    <location>
        <begin position="6"/>
        <end position="30"/>
    </location>
</feature>
<evidence type="ECO:0000313" key="5">
    <source>
        <dbReference type="Proteomes" id="UP000199140"/>
    </source>
</evidence>
<keyword evidence="1" id="KW-1133">Transmembrane helix</keyword>
<evidence type="ECO:0000313" key="4">
    <source>
        <dbReference type="Proteomes" id="UP000185487"/>
    </source>
</evidence>
<name>A0AAE8HNR0_9HYPH</name>
<keyword evidence="4" id="KW-1185">Reference proteome</keyword>
<reference evidence="2 4" key="1">
    <citation type="submission" date="2016-04" db="EMBL/GenBank/DDBJ databases">
        <title>Complete genome sequencing and analysis of CBMB27, Methylobacterium phyllosphaerae isolated from leaf tissues of rice (Oryza sativa L.).</title>
        <authorList>
            <person name="Lee Y."/>
            <person name="Hwangbo K."/>
            <person name="Chung H."/>
            <person name="Yoo J."/>
            <person name="Kim K.Y."/>
            <person name="Sa T.M."/>
            <person name="Um Y."/>
            <person name="Madhaiyan M."/>
        </authorList>
    </citation>
    <scope>NUCLEOTIDE SEQUENCE [LARGE SCALE GENOMIC DNA]</scope>
    <source>
        <strain evidence="2 4">CBMB27</strain>
    </source>
</reference>
<dbReference type="AlphaFoldDB" id="A0AAE8HNR0"/>
<evidence type="ECO:0000313" key="2">
    <source>
        <dbReference type="EMBL" id="APT30927.1"/>
    </source>
</evidence>
<keyword evidence="1" id="KW-0812">Transmembrane</keyword>
<reference evidence="3 5" key="2">
    <citation type="submission" date="2016-10" db="EMBL/GenBank/DDBJ databases">
        <authorList>
            <person name="Varghese N."/>
            <person name="Submissions S."/>
        </authorList>
    </citation>
    <scope>NUCLEOTIDE SEQUENCE [LARGE SCALE GENOMIC DNA]</scope>
    <source>
        <strain evidence="3 5">CBMB27</strain>
    </source>
</reference>
<dbReference type="Proteomes" id="UP000199140">
    <property type="component" value="Unassembled WGS sequence"/>
</dbReference>
<sequence>MKLKALSYVMIGAFVSGLLMTLVGSATTLLGQ</sequence>
<organism evidence="3 5">
    <name type="scientific">Methylobacterium phyllosphaerae</name>
    <dbReference type="NCBI Taxonomy" id="418223"/>
    <lineage>
        <taxon>Bacteria</taxon>
        <taxon>Pseudomonadati</taxon>
        <taxon>Pseudomonadota</taxon>
        <taxon>Alphaproteobacteria</taxon>
        <taxon>Hyphomicrobiales</taxon>
        <taxon>Methylobacteriaceae</taxon>
        <taxon>Methylobacterium</taxon>
    </lineage>
</organism>
<proteinExistence type="predicted"/>
<dbReference type="KEGG" id="mphy:MCBMB27_01636"/>
<dbReference type="EMBL" id="CP015367">
    <property type="protein sequence ID" value="APT30927.1"/>
    <property type="molecule type" value="Genomic_DNA"/>
</dbReference>
<evidence type="ECO:0000313" key="3">
    <source>
        <dbReference type="EMBL" id="SFG34270.1"/>
    </source>
</evidence>
<accession>A0AAE8HNR0</accession>
<protein>
    <submittedName>
        <fullName evidence="3">Uncharacterized protein</fullName>
    </submittedName>
</protein>
<dbReference type="EMBL" id="FOPK01000002">
    <property type="protein sequence ID" value="SFG34270.1"/>
    <property type="molecule type" value="Genomic_DNA"/>
</dbReference>
<keyword evidence="1" id="KW-0472">Membrane</keyword>
<dbReference type="Proteomes" id="UP000185487">
    <property type="component" value="Chromosome"/>
</dbReference>